<dbReference type="SMART" id="SM00530">
    <property type="entry name" value="HTH_XRE"/>
    <property type="match status" value="1"/>
</dbReference>
<sequence>MSSQARGGEAVSENKIFAGPRVRRIRNGLALTQTAMAEALAISPSYLNLIERNQRPLTVQLLLKLASVYKVDLDDLQGESAGSAGQLREVFADPLLAGEVPSPQELIEVADAAPNAASGVLKLYRAYREQAQRLSDLSDLLAREGHETALSSTRLPIDEVRHVFENRPAYFHAIDAAAEELHKHLSAGDDLASGLRAWLQKNHGIVVRTLPVHAMPNLRRRYDRHSMRLFLSERLSQPDQLREMAMETCLLALREEIGTELEGLGLRGEEARRIARFELARYAAHALMMPYGAFLSAAQRAKYDLEVLRSRFNVSFEQAANRLVSLQRPSAAAIPFFLMEIDNAGNRFRLAGASGFPRARFGGLCPRLNIHAAFAQPGQVLVEAVEMPDGDAFLTVSRTLEGPQAGFGERVRRTAVLLGCDLAQSGDTVYGPAASGAAPVAVGPSCRLCERQGCLSRAEAPLTRPLGLDEMVTGLSVFDFQ</sequence>
<evidence type="ECO:0000313" key="6">
    <source>
        <dbReference type="EMBL" id="CVI56288.1"/>
    </source>
</evidence>
<feature type="domain" description="HTH cro/C1-type" evidence="5">
    <location>
        <begin position="22"/>
        <end position="76"/>
    </location>
</feature>
<accession>A0A1S7TNW0</accession>
<dbReference type="Proteomes" id="UP000192140">
    <property type="component" value="Unassembled WGS sequence"/>
</dbReference>
<dbReference type="Pfam" id="PF09856">
    <property type="entry name" value="ScfRs"/>
    <property type="match status" value="1"/>
</dbReference>
<dbReference type="EMBL" id="FCNP01000022">
    <property type="protein sequence ID" value="CVI56288.1"/>
    <property type="molecule type" value="Genomic_DNA"/>
</dbReference>
<keyword evidence="7" id="KW-1185">Reference proteome</keyword>
<evidence type="ECO:0000256" key="2">
    <source>
        <dbReference type="ARBA" id="ARBA00023015"/>
    </source>
</evidence>
<gene>
    <name evidence="6" type="ORF">AGR7A_Cc290045</name>
</gene>
<proteinExistence type="inferred from homology"/>
<dbReference type="SUPFAM" id="SSF47413">
    <property type="entry name" value="lambda repressor-like DNA-binding domains"/>
    <property type="match status" value="1"/>
</dbReference>
<keyword evidence="4" id="KW-0804">Transcription</keyword>
<reference evidence="6" key="1">
    <citation type="submission" date="2016-01" db="EMBL/GenBank/DDBJ databases">
        <authorList>
            <person name="Regsiter A."/>
            <person name="william w."/>
        </authorList>
    </citation>
    <scope>NUCLEOTIDE SEQUENCE</scope>
    <source>
        <strain evidence="6">NCPPB 1641</strain>
    </source>
</reference>
<comment type="similarity">
    <text evidence="1">Belongs to the short-chain fatty acyl-CoA assimilation regulator (ScfR) family.</text>
</comment>
<dbReference type="GO" id="GO:0005829">
    <property type="term" value="C:cytosol"/>
    <property type="evidence" value="ECO:0007669"/>
    <property type="project" value="TreeGrafter"/>
</dbReference>
<dbReference type="GO" id="GO:0003700">
    <property type="term" value="F:DNA-binding transcription factor activity"/>
    <property type="evidence" value="ECO:0007669"/>
    <property type="project" value="TreeGrafter"/>
</dbReference>
<dbReference type="InterPro" id="IPR001387">
    <property type="entry name" value="Cro/C1-type_HTH"/>
</dbReference>
<dbReference type="InterPro" id="IPR010982">
    <property type="entry name" value="Lambda_DNA-bd_dom_sf"/>
</dbReference>
<keyword evidence="3" id="KW-0238">DNA-binding</keyword>
<evidence type="ECO:0000259" key="5">
    <source>
        <dbReference type="PROSITE" id="PS50943"/>
    </source>
</evidence>
<dbReference type="PROSITE" id="PS50943">
    <property type="entry name" value="HTH_CROC1"/>
    <property type="match status" value="1"/>
</dbReference>
<keyword evidence="2" id="KW-0805">Transcription regulation</keyword>
<dbReference type="Gene3D" id="1.10.260.40">
    <property type="entry name" value="lambda repressor-like DNA-binding domains"/>
    <property type="match status" value="1"/>
</dbReference>
<dbReference type="InterPro" id="IPR018653">
    <property type="entry name" value="ScfR_C"/>
</dbReference>
<name>A0A1S7TNW0_9HYPH</name>
<dbReference type="PIRSF" id="PIRSF019251">
    <property type="entry name" value="Rv0465c"/>
    <property type="match status" value="1"/>
</dbReference>
<evidence type="ECO:0000256" key="3">
    <source>
        <dbReference type="ARBA" id="ARBA00023125"/>
    </source>
</evidence>
<dbReference type="InterPro" id="IPR026281">
    <property type="entry name" value="HTH_RamB"/>
</dbReference>
<dbReference type="PANTHER" id="PTHR46797">
    <property type="entry name" value="HTH-TYPE TRANSCRIPTIONAL REGULATOR"/>
    <property type="match status" value="1"/>
</dbReference>
<evidence type="ECO:0000256" key="4">
    <source>
        <dbReference type="ARBA" id="ARBA00023163"/>
    </source>
</evidence>
<comment type="caution">
    <text evidence="6">The sequence shown here is derived from an EMBL/GenBank/DDBJ whole genome shotgun (WGS) entry which is preliminary data.</text>
</comment>
<dbReference type="Pfam" id="PF01381">
    <property type="entry name" value="HTH_3"/>
    <property type="match status" value="1"/>
</dbReference>
<evidence type="ECO:0000313" key="7">
    <source>
        <dbReference type="Proteomes" id="UP000192140"/>
    </source>
</evidence>
<organism evidence="6 7">
    <name type="scientific">Agrobacterium deltaense NCPPB 1641</name>
    <dbReference type="NCBI Taxonomy" id="1183425"/>
    <lineage>
        <taxon>Bacteria</taxon>
        <taxon>Pseudomonadati</taxon>
        <taxon>Pseudomonadota</taxon>
        <taxon>Alphaproteobacteria</taxon>
        <taxon>Hyphomicrobiales</taxon>
        <taxon>Rhizobiaceae</taxon>
        <taxon>Rhizobium/Agrobacterium group</taxon>
        <taxon>Agrobacterium</taxon>
    </lineage>
</organism>
<dbReference type="GO" id="GO:0003677">
    <property type="term" value="F:DNA binding"/>
    <property type="evidence" value="ECO:0007669"/>
    <property type="project" value="UniProtKB-KW"/>
</dbReference>
<evidence type="ECO:0000256" key="1">
    <source>
        <dbReference type="ARBA" id="ARBA00007227"/>
    </source>
</evidence>
<dbReference type="Pfam" id="PF06114">
    <property type="entry name" value="Peptidase_M78"/>
    <property type="match status" value="1"/>
</dbReference>
<dbReference type="PANTHER" id="PTHR46797:SF23">
    <property type="entry name" value="HTH-TYPE TRANSCRIPTIONAL REGULATOR SUTR"/>
    <property type="match status" value="1"/>
</dbReference>
<dbReference type="AlphaFoldDB" id="A0A1S7TNW0"/>
<protein>
    <submittedName>
        <fullName evidence="6">Transcriptional regulator</fullName>
    </submittedName>
</protein>
<dbReference type="InterPro" id="IPR010359">
    <property type="entry name" value="IrrE_HExxH"/>
</dbReference>
<dbReference type="CDD" id="cd00093">
    <property type="entry name" value="HTH_XRE"/>
    <property type="match status" value="1"/>
</dbReference>
<dbReference type="InterPro" id="IPR050807">
    <property type="entry name" value="TransReg_Diox_bact_type"/>
</dbReference>